<reference evidence="7" key="1">
    <citation type="journal article" date="2004" name="Nature">
        <title>Genome duplication in the teleost fish Tetraodon nigroviridis reveals the early vertebrate proto-karyotype.</title>
        <authorList>
            <person name="Jaillon O."/>
            <person name="Aury J.-M."/>
            <person name="Brunet F."/>
            <person name="Petit J.-L."/>
            <person name="Stange-Thomann N."/>
            <person name="Mauceli E."/>
            <person name="Bouneau L."/>
            <person name="Fischer C."/>
            <person name="Ozouf-Costaz C."/>
            <person name="Bernot A."/>
            <person name="Nicaud S."/>
            <person name="Jaffe D."/>
            <person name="Fisher S."/>
            <person name="Lutfalla G."/>
            <person name="Dossat C."/>
            <person name="Segurens B."/>
            <person name="Dasilva C."/>
            <person name="Salanoubat M."/>
            <person name="Levy M."/>
            <person name="Boudet N."/>
            <person name="Castellano S."/>
            <person name="Anthouard V."/>
            <person name="Jubin C."/>
            <person name="Castelli V."/>
            <person name="Katinka M."/>
            <person name="Vacherie B."/>
            <person name="Biemont C."/>
            <person name="Skalli Z."/>
            <person name="Cattolico L."/>
            <person name="Poulain J."/>
            <person name="De Berardinis V."/>
            <person name="Cruaud C."/>
            <person name="Duprat S."/>
            <person name="Brottier P."/>
            <person name="Coutanceau J.-P."/>
            <person name="Gouzy J."/>
            <person name="Parra G."/>
            <person name="Lardier G."/>
            <person name="Chapple C."/>
            <person name="McKernan K.J."/>
            <person name="McEwan P."/>
            <person name="Bosak S."/>
            <person name="Kellis M."/>
            <person name="Volff J.-N."/>
            <person name="Guigo R."/>
            <person name="Zody M.C."/>
            <person name="Mesirov J."/>
            <person name="Lindblad-Toh K."/>
            <person name="Birren B."/>
            <person name="Nusbaum C."/>
            <person name="Kahn D."/>
            <person name="Robinson-Rechavi M."/>
            <person name="Laudet V."/>
            <person name="Schachter V."/>
            <person name="Quetier F."/>
            <person name="Saurin W."/>
            <person name="Scarpelli C."/>
            <person name="Wincker P."/>
            <person name="Lander E.S."/>
            <person name="Weissenbach J."/>
            <person name="Roest Crollius H."/>
        </authorList>
    </citation>
    <scope>NUCLEOTIDE SEQUENCE [LARGE SCALE GENOMIC DNA]</scope>
</reference>
<protein>
    <submittedName>
        <fullName evidence="7">(spotted green pufferfish) hypothetical protein</fullName>
    </submittedName>
</protein>
<dbReference type="EMBL" id="CAAE01014575">
    <property type="protein sequence ID" value="CAF99192.1"/>
    <property type="molecule type" value="Genomic_DNA"/>
</dbReference>
<proteinExistence type="inferred from homology"/>
<comment type="caution">
    <text evidence="7">The sequence shown here is derived from an EMBL/GenBank/DDBJ whole genome shotgun (WGS) entry which is preliminary data.</text>
</comment>
<comment type="subcellular location">
    <subcellularLocation>
        <location evidence="1">Nucleus</location>
    </subcellularLocation>
</comment>
<evidence type="ECO:0000256" key="5">
    <source>
        <dbReference type="ARBA" id="ARBA00023163"/>
    </source>
</evidence>
<evidence type="ECO:0000256" key="4">
    <source>
        <dbReference type="ARBA" id="ARBA00023015"/>
    </source>
</evidence>
<comment type="similarity">
    <text evidence="2">Belongs to the Mediator complex subunit 13 family.</text>
</comment>
<keyword evidence="4" id="KW-0805">Transcription regulation</keyword>
<evidence type="ECO:0000256" key="6">
    <source>
        <dbReference type="ARBA" id="ARBA00023242"/>
    </source>
</evidence>
<evidence type="ECO:0000256" key="3">
    <source>
        <dbReference type="ARBA" id="ARBA00022491"/>
    </source>
</evidence>
<organism evidence="7">
    <name type="scientific">Tetraodon nigroviridis</name>
    <name type="common">Spotted green pufferfish</name>
    <name type="synonym">Chelonodon nigroviridis</name>
    <dbReference type="NCBI Taxonomy" id="99883"/>
    <lineage>
        <taxon>Eukaryota</taxon>
        <taxon>Metazoa</taxon>
        <taxon>Chordata</taxon>
        <taxon>Craniata</taxon>
        <taxon>Vertebrata</taxon>
        <taxon>Euteleostomi</taxon>
        <taxon>Actinopterygii</taxon>
        <taxon>Neopterygii</taxon>
        <taxon>Teleostei</taxon>
        <taxon>Neoteleostei</taxon>
        <taxon>Acanthomorphata</taxon>
        <taxon>Eupercaria</taxon>
        <taxon>Tetraodontiformes</taxon>
        <taxon>Tetradontoidea</taxon>
        <taxon>Tetraodontidae</taxon>
        <taxon>Tetraodon</taxon>
    </lineage>
</organism>
<dbReference type="PANTHER" id="PTHR48249:SF1">
    <property type="entry name" value="MEDIATOR OF RNA POLYMERASE II TRANSCRIPTION SUBUNIT 13-LIKE"/>
    <property type="match status" value="1"/>
</dbReference>
<dbReference type="PANTHER" id="PTHR48249">
    <property type="entry name" value="MEDIATOR OF RNA POLYMERASE II TRANSCRIPTION SUBUNIT 13"/>
    <property type="match status" value="1"/>
</dbReference>
<dbReference type="AlphaFoldDB" id="Q4SJJ0"/>
<dbReference type="InterPro" id="IPR051139">
    <property type="entry name" value="Mediator_complx_sub13"/>
</dbReference>
<gene>
    <name evidence="7" type="ORF">GSTENG00017184001</name>
</gene>
<keyword evidence="5" id="KW-0804">Transcription</keyword>
<sequence length="134" mass="15585">MGRGILEHVGLSLKYAELTGIKWRCYCFRSGGEYGPVISAPAQDDPVLRSFMRCVQANLLCVWRRKVKPEAKELWIFWWGEEPNLADVIHHELDDMPTAFDMRPPMTEEGLWECGLSYECRTLLFKAIHNLLER</sequence>
<keyword evidence="6" id="KW-0539">Nucleus</keyword>
<dbReference type="OrthoDB" id="103819at2759"/>
<accession>Q4SJJ0</accession>
<reference evidence="7" key="2">
    <citation type="submission" date="2004-02" db="EMBL/GenBank/DDBJ databases">
        <authorList>
            <consortium name="Genoscope"/>
            <consortium name="Whitehead Institute Centre for Genome Research"/>
        </authorList>
    </citation>
    <scope>NUCLEOTIDE SEQUENCE</scope>
</reference>
<dbReference type="GO" id="GO:0005634">
    <property type="term" value="C:nucleus"/>
    <property type="evidence" value="ECO:0007669"/>
    <property type="project" value="UniProtKB-SubCell"/>
</dbReference>
<name>Q4SJJ0_TETNG</name>
<keyword evidence="3" id="KW-0678">Repressor</keyword>
<evidence type="ECO:0000313" key="7">
    <source>
        <dbReference type="EMBL" id="CAF99192.1"/>
    </source>
</evidence>
<evidence type="ECO:0000256" key="1">
    <source>
        <dbReference type="ARBA" id="ARBA00004123"/>
    </source>
</evidence>
<dbReference type="KEGG" id="tng:GSTEN00017184G001"/>
<evidence type="ECO:0000256" key="2">
    <source>
        <dbReference type="ARBA" id="ARBA00009354"/>
    </source>
</evidence>